<dbReference type="EMBL" id="DF238782">
    <property type="protein sequence ID" value="GAC94119.1"/>
    <property type="molecule type" value="Genomic_DNA"/>
</dbReference>
<dbReference type="eggNOG" id="ENOG502SEMI">
    <property type="taxonomic scope" value="Eukaryota"/>
</dbReference>
<feature type="region of interest" description="Disordered" evidence="1">
    <location>
        <begin position="38"/>
        <end position="57"/>
    </location>
</feature>
<evidence type="ECO:0000313" key="2">
    <source>
        <dbReference type="EMBL" id="GAC94119.1"/>
    </source>
</evidence>
<dbReference type="Proteomes" id="UP000014071">
    <property type="component" value="Unassembled WGS sequence"/>
</dbReference>
<accession>R9NZC6</accession>
<proteinExistence type="predicted"/>
<evidence type="ECO:0000313" key="3">
    <source>
        <dbReference type="Proteomes" id="UP000014071"/>
    </source>
</evidence>
<dbReference type="STRING" id="1305764.R9NZC6"/>
<reference evidence="3" key="1">
    <citation type="journal article" date="2013" name="Genome Announc.">
        <title>Draft genome sequence of the basidiomycetous yeast-like fungus Pseudozyma hubeiensis SY62, which produces an abundant amount of the biosurfactant mannosylerythritol lipids.</title>
        <authorList>
            <person name="Konishi M."/>
            <person name="Hatada Y."/>
            <person name="Horiuchi J."/>
        </authorList>
    </citation>
    <scope>NUCLEOTIDE SEQUENCE [LARGE SCALE GENOMIC DNA]</scope>
    <source>
        <strain evidence="3">SY62</strain>
    </source>
</reference>
<protein>
    <submittedName>
        <fullName evidence="2">Uncharacterized protein</fullName>
    </submittedName>
</protein>
<sequence>MKVGSGNEDGRFCVTVGPSRYQRLQANPASCIQPKRRLKASLRSEQSQHGENAAGLLPSSAKGHIKVVQDWHVRCHCSLSDCGPHIAFRSAVRTSEQKRSPYERSSESARLDLRQSKPSNGAELGHAGPERSQTTTASTGRGAMPGAQGIVAFVFIRQPQLPSGELVASSNLNSLSVPLDHFHSSKYTIPIFTAPYLQADVYSVAQGGLPERRPGEEAHPVGKLKLWFMEAGGIAFRDAVDKARTLWQKRQQEELDENSLPAYEPSAA</sequence>
<dbReference type="RefSeq" id="XP_012187706.1">
    <property type="nucleotide sequence ID" value="XM_012332316.1"/>
</dbReference>
<organism evidence="2 3">
    <name type="scientific">Pseudozyma hubeiensis (strain SY62)</name>
    <name type="common">Yeast</name>
    <dbReference type="NCBI Taxonomy" id="1305764"/>
    <lineage>
        <taxon>Eukaryota</taxon>
        <taxon>Fungi</taxon>
        <taxon>Dikarya</taxon>
        <taxon>Basidiomycota</taxon>
        <taxon>Ustilaginomycotina</taxon>
        <taxon>Ustilaginomycetes</taxon>
        <taxon>Ustilaginales</taxon>
        <taxon>Ustilaginaceae</taxon>
        <taxon>Pseudozyma</taxon>
    </lineage>
</organism>
<feature type="region of interest" description="Disordered" evidence="1">
    <location>
        <begin position="93"/>
        <end position="143"/>
    </location>
</feature>
<dbReference type="HOGENOM" id="CLU_1038725_0_0_1"/>
<feature type="compositionally biased region" description="Basic and acidic residues" evidence="1">
    <location>
        <begin position="95"/>
        <end position="115"/>
    </location>
</feature>
<evidence type="ECO:0000256" key="1">
    <source>
        <dbReference type="SAM" id="MobiDB-lite"/>
    </source>
</evidence>
<name>R9NZC6_PSEHS</name>
<keyword evidence="3" id="KW-1185">Reference proteome</keyword>
<dbReference type="GeneID" id="24106985"/>
<dbReference type="AlphaFoldDB" id="R9NZC6"/>
<dbReference type="OrthoDB" id="1259151at2759"/>
<gene>
    <name evidence="2" type="ORF">PHSY_001688</name>
</gene>